<dbReference type="PANTHER" id="PTHR11706">
    <property type="entry name" value="SOLUTE CARRIER PROTEIN FAMILY 11 MEMBER"/>
    <property type="match status" value="1"/>
</dbReference>
<accession>A0A917KDB7</accession>
<evidence type="ECO:0000256" key="5">
    <source>
        <dbReference type="ARBA" id="ARBA00023136"/>
    </source>
</evidence>
<comment type="function">
    <text evidence="6">H(+)-stimulated, divalent metal cation uptake system.</text>
</comment>
<keyword evidence="6" id="KW-0769">Symport</keyword>
<evidence type="ECO:0000256" key="2">
    <source>
        <dbReference type="ARBA" id="ARBA00022448"/>
    </source>
</evidence>
<feature type="transmembrane region" description="Helical" evidence="6">
    <location>
        <begin position="301"/>
        <end position="320"/>
    </location>
</feature>
<keyword evidence="2 6" id="KW-0813">Transport</keyword>
<proteinExistence type="inferred from homology"/>
<keyword evidence="5 6" id="KW-0472">Membrane</keyword>
<dbReference type="NCBIfam" id="NF001923">
    <property type="entry name" value="PRK00701.1"/>
    <property type="match status" value="1"/>
</dbReference>
<keyword evidence="6" id="KW-1003">Cell membrane</keyword>
<feature type="transmembrane region" description="Helical" evidence="6">
    <location>
        <begin position="111"/>
        <end position="133"/>
    </location>
</feature>
<evidence type="ECO:0000313" key="8">
    <source>
        <dbReference type="Proteomes" id="UP000637695"/>
    </source>
</evidence>
<dbReference type="NCBIfam" id="TIGR01197">
    <property type="entry name" value="nramp"/>
    <property type="match status" value="1"/>
</dbReference>
<gene>
    <name evidence="6 7" type="primary">mntH</name>
    <name evidence="7" type="ORF">GCM10010885_16120</name>
</gene>
<reference evidence="7" key="2">
    <citation type="submission" date="2020-09" db="EMBL/GenBank/DDBJ databases">
        <authorList>
            <person name="Sun Q."/>
            <person name="Ohkuma M."/>
        </authorList>
    </citation>
    <scope>NUCLEOTIDE SEQUENCE</scope>
    <source>
        <strain evidence="7">JCM 18487</strain>
    </source>
</reference>
<feature type="transmembrane region" description="Helical" evidence="6">
    <location>
        <begin position="33"/>
        <end position="51"/>
    </location>
</feature>
<feature type="transmembrane region" description="Helical" evidence="6">
    <location>
        <begin position="71"/>
        <end position="90"/>
    </location>
</feature>
<dbReference type="GO" id="GO:0015086">
    <property type="term" value="F:cadmium ion transmembrane transporter activity"/>
    <property type="evidence" value="ECO:0007669"/>
    <property type="project" value="TreeGrafter"/>
</dbReference>
<dbReference type="NCBIfam" id="NF037982">
    <property type="entry name" value="Nramp_1"/>
    <property type="match status" value="1"/>
</dbReference>
<sequence>MRQASLAHAIQRKHPDSRAIQASRLAISGQRRGIRAVLPFIGPSLIAAIAYVDPGNFATNIQGGAAYGYRLLWVVLLANLMAMVIQNLAAKLGIATGKNLPEMCRAHLPRGLNFVLWGVAELAAMATDVAEFLGASLALHLLFGIALWQATLAAGVVTYVILTLQRLGFRPLELFIGGFLAVIALCYVVETGISSPPWGEVVRHLVTPWLGDGHSVLLAAGIVGATVMPHAIYLHSGLTERRIIPRNEAEAVRVYRFQRLDVVLAMAVAGGVNLSMMYMAARVFHDTGHAGVADIASAYRMLTPLLGPFAAAVFLVSLLASGLSSSAVGTLAGQVVMQGFVGFRIPVWVRRLVTMLPSIAVVASGADPMQVLVLSQVVLSLALPAPLLTLLYFTNRRRFMGALVNPWWLKWLARLITAAILVLNAVLLWLAG</sequence>
<dbReference type="HAMAP" id="MF_00221">
    <property type="entry name" value="NRAMP"/>
    <property type="match status" value="1"/>
</dbReference>
<dbReference type="InterPro" id="IPR001046">
    <property type="entry name" value="NRAMP_fam"/>
</dbReference>
<keyword evidence="3 6" id="KW-0812">Transmembrane</keyword>
<comment type="subcellular location">
    <subcellularLocation>
        <location evidence="6">Cell membrane</location>
        <topology evidence="6">Multi-pass membrane protein</topology>
    </subcellularLocation>
    <subcellularLocation>
        <location evidence="1">Membrane</location>
        <topology evidence="1">Multi-pass membrane protein</topology>
    </subcellularLocation>
</comment>
<organism evidence="7 8">
    <name type="scientific">Alicyclobacillus cellulosilyticus</name>
    <dbReference type="NCBI Taxonomy" id="1003997"/>
    <lineage>
        <taxon>Bacteria</taxon>
        <taxon>Bacillati</taxon>
        <taxon>Bacillota</taxon>
        <taxon>Bacilli</taxon>
        <taxon>Bacillales</taxon>
        <taxon>Alicyclobacillaceae</taxon>
        <taxon>Alicyclobacillus</taxon>
    </lineage>
</organism>
<feature type="transmembrane region" description="Helical" evidence="6">
    <location>
        <begin position="213"/>
        <end position="234"/>
    </location>
</feature>
<keyword evidence="8" id="KW-1185">Reference proteome</keyword>
<protein>
    <recommendedName>
        <fullName evidence="6">Divalent metal cation transporter MntH</fullName>
    </recommendedName>
</protein>
<dbReference type="GO" id="GO:0046872">
    <property type="term" value="F:metal ion binding"/>
    <property type="evidence" value="ECO:0007669"/>
    <property type="project" value="UniProtKB-UniRule"/>
</dbReference>
<dbReference type="PRINTS" id="PR00447">
    <property type="entry name" value="NATRESASSCMP"/>
</dbReference>
<comment type="similarity">
    <text evidence="6">Belongs to the NRAMP family.</text>
</comment>
<keyword evidence="6" id="KW-0406">Ion transport</keyword>
<dbReference type="EMBL" id="BMOY01000023">
    <property type="protein sequence ID" value="GGJ07779.1"/>
    <property type="molecule type" value="Genomic_DNA"/>
</dbReference>
<feature type="transmembrane region" description="Helical" evidence="6">
    <location>
        <begin position="369"/>
        <end position="391"/>
    </location>
</feature>
<feature type="transmembrane region" description="Helical" evidence="6">
    <location>
        <begin position="262"/>
        <end position="281"/>
    </location>
</feature>
<name>A0A917KDB7_9BACL</name>
<dbReference type="GO" id="GO:0015293">
    <property type="term" value="F:symporter activity"/>
    <property type="evidence" value="ECO:0007669"/>
    <property type="project" value="UniProtKB-UniRule"/>
</dbReference>
<dbReference type="GO" id="GO:0005886">
    <property type="term" value="C:plasma membrane"/>
    <property type="evidence" value="ECO:0007669"/>
    <property type="project" value="UniProtKB-SubCell"/>
</dbReference>
<dbReference type="AlphaFoldDB" id="A0A917KDB7"/>
<dbReference type="GO" id="GO:0034755">
    <property type="term" value="P:iron ion transmembrane transport"/>
    <property type="evidence" value="ECO:0007669"/>
    <property type="project" value="TreeGrafter"/>
</dbReference>
<feature type="transmembrane region" description="Helical" evidence="6">
    <location>
        <begin position="139"/>
        <end position="162"/>
    </location>
</feature>
<evidence type="ECO:0000313" key="7">
    <source>
        <dbReference type="EMBL" id="GGJ07779.1"/>
    </source>
</evidence>
<feature type="transmembrane region" description="Helical" evidence="6">
    <location>
        <begin position="174"/>
        <end position="193"/>
    </location>
</feature>
<feature type="transmembrane region" description="Helical" evidence="6">
    <location>
        <begin position="411"/>
        <end position="431"/>
    </location>
</feature>
<dbReference type="RefSeq" id="WP_188882315.1">
    <property type="nucleotide sequence ID" value="NZ_BMOY01000023.1"/>
</dbReference>
<comment type="caution">
    <text evidence="7">The sequence shown here is derived from an EMBL/GenBank/DDBJ whole genome shotgun (WGS) entry which is preliminary data.</text>
</comment>
<keyword evidence="4 6" id="KW-1133">Transmembrane helix</keyword>
<reference evidence="7" key="1">
    <citation type="journal article" date="2014" name="Int. J. Syst. Evol. Microbiol.">
        <title>Complete genome sequence of Corynebacterium casei LMG S-19264T (=DSM 44701T), isolated from a smear-ripened cheese.</title>
        <authorList>
            <consortium name="US DOE Joint Genome Institute (JGI-PGF)"/>
            <person name="Walter F."/>
            <person name="Albersmeier A."/>
            <person name="Kalinowski J."/>
            <person name="Ruckert C."/>
        </authorList>
    </citation>
    <scope>NUCLEOTIDE SEQUENCE</scope>
    <source>
        <strain evidence="7">JCM 18487</strain>
    </source>
</reference>
<evidence type="ECO:0000256" key="4">
    <source>
        <dbReference type="ARBA" id="ARBA00022989"/>
    </source>
</evidence>
<evidence type="ECO:0000256" key="3">
    <source>
        <dbReference type="ARBA" id="ARBA00022692"/>
    </source>
</evidence>
<dbReference type="GO" id="GO:0005384">
    <property type="term" value="F:manganese ion transmembrane transporter activity"/>
    <property type="evidence" value="ECO:0007669"/>
    <property type="project" value="TreeGrafter"/>
</dbReference>
<dbReference type="PANTHER" id="PTHR11706:SF33">
    <property type="entry name" value="NATURAL RESISTANCE-ASSOCIATED MACROPHAGE PROTEIN 2"/>
    <property type="match status" value="1"/>
</dbReference>
<dbReference type="Pfam" id="PF01566">
    <property type="entry name" value="Nramp"/>
    <property type="match status" value="1"/>
</dbReference>
<evidence type="ECO:0000256" key="1">
    <source>
        <dbReference type="ARBA" id="ARBA00004141"/>
    </source>
</evidence>
<evidence type="ECO:0000256" key="6">
    <source>
        <dbReference type="HAMAP-Rule" id="MF_00221"/>
    </source>
</evidence>
<dbReference type="Proteomes" id="UP000637695">
    <property type="component" value="Unassembled WGS sequence"/>
</dbReference>